<dbReference type="EMBL" id="JAULSO010000001">
    <property type="protein sequence ID" value="KAK3693582.1"/>
    <property type="molecule type" value="Genomic_DNA"/>
</dbReference>
<reference evidence="7" key="1">
    <citation type="journal article" date="2023" name="Mol. Phylogenet. Evol.">
        <title>Genome-scale phylogeny and comparative genomics of the fungal order Sordariales.</title>
        <authorList>
            <person name="Hensen N."/>
            <person name="Bonometti L."/>
            <person name="Westerberg I."/>
            <person name="Brannstrom I.O."/>
            <person name="Guillou S."/>
            <person name="Cros-Aarteil S."/>
            <person name="Calhoun S."/>
            <person name="Haridas S."/>
            <person name="Kuo A."/>
            <person name="Mondo S."/>
            <person name="Pangilinan J."/>
            <person name="Riley R."/>
            <person name="LaButti K."/>
            <person name="Andreopoulos B."/>
            <person name="Lipzen A."/>
            <person name="Chen C."/>
            <person name="Yan M."/>
            <person name="Daum C."/>
            <person name="Ng V."/>
            <person name="Clum A."/>
            <person name="Steindorff A."/>
            <person name="Ohm R.A."/>
            <person name="Martin F."/>
            <person name="Silar P."/>
            <person name="Natvig D.O."/>
            <person name="Lalanne C."/>
            <person name="Gautier V."/>
            <person name="Ament-Velasquez S.L."/>
            <person name="Kruys A."/>
            <person name="Hutchinson M.I."/>
            <person name="Powell A.J."/>
            <person name="Barry K."/>
            <person name="Miller A.N."/>
            <person name="Grigoriev I.V."/>
            <person name="Debuchy R."/>
            <person name="Gladieux P."/>
            <person name="Hiltunen Thoren M."/>
            <person name="Johannesson H."/>
        </authorList>
    </citation>
    <scope>NUCLEOTIDE SEQUENCE</scope>
    <source>
        <strain evidence="7">CBS 314.62</strain>
    </source>
</reference>
<dbReference type="Gene3D" id="1.20.1720.10">
    <property type="entry name" value="Multidrug resistance protein D"/>
    <property type="match status" value="1"/>
</dbReference>
<feature type="transmembrane region" description="Helical" evidence="5">
    <location>
        <begin position="370"/>
        <end position="389"/>
    </location>
</feature>
<keyword evidence="4 5" id="KW-0472">Membrane</keyword>
<evidence type="ECO:0000256" key="3">
    <source>
        <dbReference type="ARBA" id="ARBA00022989"/>
    </source>
</evidence>
<dbReference type="InterPro" id="IPR036259">
    <property type="entry name" value="MFS_trans_sf"/>
</dbReference>
<feature type="transmembrane region" description="Helical" evidence="5">
    <location>
        <begin position="135"/>
        <end position="156"/>
    </location>
</feature>
<reference evidence="7" key="2">
    <citation type="submission" date="2023-06" db="EMBL/GenBank/DDBJ databases">
        <authorList>
            <consortium name="Lawrence Berkeley National Laboratory"/>
            <person name="Haridas S."/>
            <person name="Hensen N."/>
            <person name="Bonometti L."/>
            <person name="Westerberg I."/>
            <person name="Brannstrom I.O."/>
            <person name="Guillou S."/>
            <person name="Cros-Aarteil S."/>
            <person name="Calhoun S."/>
            <person name="Kuo A."/>
            <person name="Mondo S."/>
            <person name="Pangilinan J."/>
            <person name="Riley R."/>
            <person name="Labutti K."/>
            <person name="Andreopoulos B."/>
            <person name="Lipzen A."/>
            <person name="Chen C."/>
            <person name="Yanf M."/>
            <person name="Daum C."/>
            <person name="Ng V."/>
            <person name="Clum A."/>
            <person name="Steindorff A."/>
            <person name="Ohm R."/>
            <person name="Martin F."/>
            <person name="Silar P."/>
            <person name="Natvig D."/>
            <person name="Lalanne C."/>
            <person name="Gautier V."/>
            <person name="Ament-Velasquez S.L."/>
            <person name="Kruys A."/>
            <person name="Hutchinson M.I."/>
            <person name="Powell A.J."/>
            <person name="Barry K."/>
            <person name="Miller A.N."/>
            <person name="Grigoriev I.V."/>
            <person name="Debuchy R."/>
            <person name="Gladieux P."/>
            <person name="Thoren M.H."/>
            <person name="Johannesson H."/>
        </authorList>
    </citation>
    <scope>NUCLEOTIDE SEQUENCE</scope>
    <source>
        <strain evidence="7">CBS 314.62</strain>
    </source>
</reference>
<evidence type="ECO:0000256" key="1">
    <source>
        <dbReference type="ARBA" id="ARBA00004141"/>
    </source>
</evidence>
<comment type="caution">
    <text evidence="7">The sequence shown here is derived from an EMBL/GenBank/DDBJ whole genome shotgun (WGS) entry which is preliminary data.</text>
</comment>
<feature type="transmembrane region" description="Helical" evidence="5">
    <location>
        <begin position="267"/>
        <end position="284"/>
    </location>
</feature>
<evidence type="ECO:0000313" key="8">
    <source>
        <dbReference type="Proteomes" id="UP001270362"/>
    </source>
</evidence>
<comment type="subcellular location">
    <subcellularLocation>
        <location evidence="1">Membrane</location>
        <topology evidence="1">Multi-pass membrane protein</topology>
    </subcellularLocation>
</comment>
<keyword evidence="2 5" id="KW-0812">Transmembrane</keyword>
<feature type="transmembrane region" description="Helical" evidence="5">
    <location>
        <begin position="41"/>
        <end position="68"/>
    </location>
</feature>
<evidence type="ECO:0000256" key="4">
    <source>
        <dbReference type="ARBA" id="ARBA00023136"/>
    </source>
</evidence>
<evidence type="ECO:0000256" key="2">
    <source>
        <dbReference type="ARBA" id="ARBA00022692"/>
    </source>
</evidence>
<evidence type="ECO:0000259" key="6">
    <source>
        <dbReference type="PROSITE" id="PS50850"/>
    </source>
</evidence>
<feature type="transmembrane region" description="Helical" evidence="5">
    <location>
        <begin position="110"/>
        <end position="129"/>
    </location>
</feature>
<dbReference type="Gene3D" id="1.20.1250.20">
    <property type="entry name" value="MFS general substrate transporter like domains"/>
    <property type="match status" value="1"/>
</dbReference>
<feature type="transmembrane region" description="Helical" evidence="5">
    <location>
        <begin position="198"/>
        <end position="218"/>
    </location>
</feature>
<feature type="transmembrane region" description="Helical" evidence="5">
    <location>
        <begin position="168"/>
        <end position="186"/>
    </location>
</feature>
<feature type="transmembrane region" description="Helical" evidence="5">
    <location>
        <begin position="341"/>
        <end position="363"/>
    </location>
</feature>
<feature type="transmembrane region" description="Helical" evidence="5">
    <location>
        <begin position="305"/>
        <end position="329"/>
    </location>
</feature>
<dbReference type="AlphaFoldDB" id="A0AAE1CGE0"/>
<dbReference type="SUPFAM" id="SSF103473">
    <property type="entry name" value="MFS general substrate transporter"/>
    <property type="match status" value="1"/>
</dbReference>
<dbReference type="GO" id="GO:0022857">
    <property type="term" value="F:transmembrane transporter activity"/>
    <property type="evidence" value="ECO:0007669"/>
    <property type="project" value="InterPro"/>
</dbReference>
<feature type="transmembrane region" description="Helical" evidence="5">
    <location>
        <begin position="80"/>
        <end position="98"/>
    </location>
</feature>
<organism evidence="7 8">
    <name type="scientific">Podospora appendiculata</name>
    <dbReference type="NCBI Taxonomy" id="314037"/>
    <lineage>
        <taxon>Eukaryota</taxon>
        <taxon>Fungi</taxon>
        <taxon>Dikarya</taxon>
        <taxon>Ascomycota</taxon>
        <taxon>Pezizomycotina</taxon>
        <taxon>Sordariomycetes</taxon>
        <taxon>Sordariomycetidae</taxon>
        <taxon>Sordariales</taxon>
        <taxon>Podosporaceae</taxon>
        <taxon>Podospora</taxon>
    </lineage>
</organism>
<dbReference type="GO" id="GO:0005886">
    <property type="term" value="C:plasma membrane"/>
    <property type="evidence" value="ECO:0007669"/>
    <property type="project" value="TreeGrafter"/>
</dbReference>
<dbReference type="PROSITE" id="PS50850">
    <property type="entry name" value="MFS"/>
    <property type="match status" value="1"/>
</dbReference>
<protein>
    <submittedName>
        <fullName evidence="7">Major facilitator superfamily transporter</fullName>
    </submittedName>
</protein>
<dbReference type="Proteomes" id="UP001270362">
    <property type="component" value="Unassembled WGS sequence"/>
</dbReference>
<dbReference type="InterPro" id="IPR011701">
    <property type="entry name" value="MFS"/>
</dbReference>
<feature type="domain" description="Major facilitator superfamily (MFS) profile" evidence="6">
    <location>
        <begin position="44"/>
        <end position="491"/>
    </location>
</feature>
<evidence type="ECO:0000256" key="5">
    <source>
        <dbReference type="SAM" id="Phobius"/>
    </source>
</evidence>
<dbReference type="Pfam" id="PF07690">
    <property type="entry name" value="MFS_1"/>
    <property type="match status" value="1"/>
</dbReference>
<feature type="transmembrane region" description="Helical" evidence="5">
    <location>
        <begin position="395"/>
        <end position="420"/>
    </location>
</feature>
<dbReference type="PRINTS" id="PR01036">
    <property type="entry name" value="TCRTETB"/>
</dbReference>
<keyword evidence="3 5" id="KW-1133">Transmembrane helix</keyword>
<proteinExistence type="predicted"/>
<dbReference type="PANTHER" id="PTHR23501">
    <property type="entry name" value="MAJOR FACILITATOR SUPERFAMILY"/>
    <property type="match status" value="1"/>
</dbReference>
<keyword evidence="8" id="KW-1185">Reference proteome</keyword>
<sequence>MGSGEKPPSAGTAAANDVTPKPGSIIITTQDAAEFKPTRDFFLAFLALCTLNLALAFDATSLGVALPAISTALGGTAIEAFWSGTSFLLASTVLQPTFASLSSIFGRKGMIYVACVFFAAGSLLAALAGDFTVLIAGRTVQGVGGGGLIAITEIVVTDLVPLRFRGQWMSLLSVVWSIGTVTGPLIGAGFAEKVSWRWIFYINLPIIGVGTVFIVLFLHQTRIPGDLATKLRRFDYAGSLLFTASVTAFLFGLTTGGVMYPWASFRVLLPLLLGPAGMVAFMAWELRGAAEPLISRGIFNNRDMIVSYVMVVCHGAILWSLLYFLVLYYQAVKFYSPITSAVAVLPQTLTVAPGGLAVGLIVAKTGHYRWSLWTGWVLTTFGAGILLLLGPQTTVVQWIWINIPIGLGCGMLYPAVILSIQAACAPALNGQAAAFFSFLRGLGQSVGVATSGVIFQNVFKQKLQGLGAFAALADAYSRDATIVVGVINAMPDGADKTDLVQAYSDSLRMVWVSILAFAATGLMLGSLVKGYSLDSEHVTEQGLSNRAINNAERNAEAGTKPPRI</sequence>
<gene>
    <name evidence="7" type="ORF">B0T22DRAFT_370895</name>
</gene>
<evidence type="ECO:0000313" key="7">
    <source>
        <dbReference type="EMBL" id="KAK3693582.1"/>
    </source>
</evidence>
<feature type="transmembrane region" description="Helical" evidence="5">
    <location>
        <begin position="509"/>
        <end position="528"/>
    </location>
</feature>
<accession>A0AAE1CGE0</accession>
<feature type="transmembrane region" description="Helical" evidence="5">
    <location>
        <begin position="432"/>
        <end position="455"/>
    </location>
</feature>
<name>A0AAE1CGE0_9PEZI</name>
<dbReference type="InterPro" id="IPR020846">
    <property type="entry name" value="MFS_dom"/>
</dbReference>
<dbReference type="PANTHER" id="PTHR23501:SF59">
    <property type="entry name" value="MAJOR FACILITATOR SUPERFAMILY (MFS) PROFILE DOMAIN-CONTAINING PROTEIN-RELATED"/>
    <property type="match status" value="1"/>
</dbReference>
<feature type="transmembrane region" description="Helical" evidence="5">
    <location>
        <begin position="239"/>
        <end position="261"/>
    </location>
</feature>